<dbReference type="OrthoDB" id="9804570at2"/>
<evidence type="ECO:0000313" key="3">
    <source>
        <dbReference type="EMBL" id="PWJ84466.1"/>
    </source>
</evidence>
<dbReference type="STRING" id="1192868.GCA_000304395_02046"/>
<feature type="domain" description="Ig-like SoxY" evidence="2">
    <location>
        <begin position="46"/>
        <end position="148"/>
    </location>
</feature>
<comment type="caution">
    <text evidence="3">The sequence shown here is derived from an EMBL/GenBank/DDBJ whole genome shotgun (WGS) entry which is preliminary data.</text>
</comment>
<dbReference type="InterPro" id="IPR038162">
    <property type="entry name" value="SoxY_sf"/>
</dbReference>
<sequence>MNFNRRQALALSAAAVAFAATGLRARTALAGTEETEKRILDFAGKAPESGKITLTAPEIAENGNTVPVSVKVDSAMSDDDRVVSVMIVADGNPNPEVATFHFTALSGAAAATTRIRLAQTQNVIAVAKMADGSVFMDKKEVKVTIGGCGG</sequence>
<evidence type="ECO:0000259" key="2">
    <source>
        <dbReference type="Pfam" id="PF13501"/>
    </source>
</evidence>
<protein>
    <submittedName>
        <fullName evidence="3">Thiosulfate-binding protein SoxY</fullName>
    </submittedName>
</protein>
<evidence type="ECO:0000256" key="1">
    <source>
        <dbReference type="SAM" id="SignalP"/>
    </source>
</evidence>
<dbReference type="Proteomes" id="UP000245396">
    <property type="component" value="Unassembled WGS sequence"/>
</dbReference>
<dbReference type="InterPro" id="IPR016568">
    <property type="entry name" value="Sulphur_oxidation_SoxY"/>
</dbReference>
<feature type="chain" id="PRO_5016385911" evidence="1">
    <location>
        <begin position="20"/>
        <end position="150"/>
    </location>
</feature>
<dbReference type="NCBIfam" id="TIGR04488">
    <property type="entry name" value="SoxY_true_GGCGG"/>
    <property type="match status" value="1"/>
</dbReference>
<reference evidence="3 4" key="1">
    <citation type="submission" date="2018-05" db="EMBL/GenBank/DDBJ databases">
        <title>Genomic Encyclopedia of Type Strains, Phase IV (KMG-IV): sequencing the most valuable type-strain genomes for metagenomic binning, comparative biology and taxonomic classification.</title>
        <authorList>
            <person name="Goeker M."/>
        </authorList>
    </citation>
    <scope>NUCLEOTIDE SEQUENCE [LARGE SCALE GENOMIC DNA]</scope>
    <source>
        <strain evidence="3 4">DSM 6986</strain>
    </source>
</reference>
<gene>
    <name evidence="3" type="ORF">C7441_10582</name>
</gene>
<feature type="signal peptide" evidence="1">
    <location>
        <begin position="1"/>
        <end position="19"/>
    </location>
</feature>
<organism evidence="3 4">
    <name type="scientific">Pseudaminobacter salicylatoxidans</name>
    <dbReference type="NCBI Taxonomy" id="93369"/>
    <lineage>
        <taxon>Bacteria</taxon>
        <taxon>Pseudomonadati</taxon>
        <taxon>Pseudomonadota</taxon>
        <taxon>Alphaproteobacteria</taxon>
        <taxon>Hyphomicrobiales</taxon>
        <taxon>Phyllobacteriaceae</taxon>
        <taxon>Pseudaminobacter</taxon>
    </lineage>
</organism>
<dbReference type="InterPro" id="IPR032711">
    <property type="entry name" value="SoxY"/>
</dbReference>
<accession>A0A316C612</accession>
<proteinExistence type="predicted"/>
<dbReference type="Pfam" id="PF13501">
    <property type="entry name" value="SoxY"/>
    <property type="match status" value="1"/>
</dbReference>
<keyword evidence="1" id="KW-0732">Signal</keyword>
<dbReference type="RefSeq" id="WP_109612531.1">
    <property type="nucleotide sequence ID" value="NZ_QGGG01000005.1"/>
</dbReference>
<dbReference type="EMBL" id="QGGG01000005">
    <property type="protein sequence ID" value="PWJ84466.1"/>
    <property type="molecule type" value="Genomic_DNA"/>
</dbReference>
<dbReference type="AlphaFoldDB" id="A0A316C612"/>
<evidence type="ECO:0000313" key="4">
    <source>
        <dbReference type="Proteomes" id="UP000245396"/>
    </source>
</evidence>
<name>A0A316C612_PSESE</name>
<dbReference type="PIRSF" id="PIRSF010312">
    <property type="entry name" value="Sulphur_oxidation_SoxY"/>
    <property type="match status" value="1"/>
</dbReference>
<keyword evidence="4" id="KW-1185">Reference proteome</keyword>
<dbReference type="Gene3D" id="2.60.40.2470">
    <property type="entry name" value="SoxY domain"/>
    <property type="match status" value="1"/>
</dbReference>
<dbReference type="PROSITE" id="PS51318">
    <property type="entry name" value="TAT"/>
    <property type="match status" value="1"/>
</dbReference>
<dbReference type="InterPro" id="IPR006311">
    <property type="entry name" value="TAT_signal"/>
</dbReference>